<organism evidence="2 3">
    <name type="scientific">Marinobacter lacisalsi</name>
    <dbReference type="NCBI Taxonomy" id="475979"/>
    <lineage>
        <taxon>Bacteria</taxon>
        <taxon>Pseudomonadati</taxon>
        <taxon>Pseudomonadota</taxon>
        <taxon>Gammaproteobacteria</taxon>
        <taxon>Pseudomonadales</taxon>
        <taxon>Marinobacteraceae</taxon>
        <taxon>Marinobacter</taxon>
    </lineage>
</organism>
<comment type="caution">
    <text evidence="2">The sequence shown here is derived from an EMBL/GenBank/DDBJ whole genome shotgun (WGS) entry which is preliminary data.</text>
</comment>
<evidence type="ECO:0000256" key="1">
    <source>
        <dbReference type="SAM" id="Phobius"/>
    </source>
</evidence>
<sequence length="215" mass="24184">MSYSMAILVLFGLGGILILIGLAFFLRPQWLMGWIKGMFVLVLVAGGGYGIAVAMELRHYQALSHMETIGSLGIEGVGEQTWRVRLEQPGESAQSWTINGDEWQLDARIIRFEGPFGWLGVKPGYRLERISGRYHSLEQERTGNRTVEAVGDESWPDLWQLDQTWNLPFMEGLYGSATYMPLKDGARYDIRLSSSGLVTVPVNEEARAAVRLWED</sequence>
<keyword evidence="3" id="KW-1185">Reference proteome</keyword>
<dbReference type="EMBL" id="JBHSDI010000057">
    <property type="protein sequence ID" value="MFC4260477.1"/>
    <property type="molecule type" value="Genomic_DNA"/>
</dbReference>
<accession>A0ABV8QLN4</accession>
<reference evidence="3" key="1">
    <citation type="journal article" date="2019" name="Int. J. Syst. Evol. Microbiol.">
        <title>The Global Catalogue of Microorganisms (GCM) 10K type strain sequencing project: providing services to taxonomists for standard genome sequencing and annotation.</title>
        <authorList>
            <consortium name="The Broad Institute Genomics Platform"/>
            <consortium name="The Broad Institute Genome Sequencing Center for Infectious Disease"/>
            <person name="Wu L."/>
            <person name="Ma J."/>
        </authorList>
    </citation>
    <scope>NUCLEOTIDE SEQUENCE [LARGE SCALE GENOMIC DNA]</scope>
    <source>
        <strain evidence="3">CECT 7297</strain>
    </source>
</reference>
<name>A0ABV8QLN4_9GAMM</name>
<proteinExistence type="predicted"/>
<evidence type="ECO:0000313" key="2">
    <source>
        <dbReference type="EMBL" id="MFC4260477.1"/>
    </source>
</evidence>
<dbReference type="RefSeq" id="WP_379889033.1">
    <property type="nucleotide sequence ID" value="NZ_JBHSDI010000057.1"/>
</dbReference>
<feature type="transmembrane region" description="Helical" evidence="1">
    <location>
        <begin position="38"/>
        <end position="57"/>
    </location>
</feature>
<keyword evidence="1" id="KW-0472">Membrane</keyword>
<keyword evidence="1" id="KW-1133">Transmembrane helix</keyword>
<dbReference type="Proteomes" id="UP001595798">
    <property type="component" value="Unassembled WGS sequence"/>
</dbReference>
<protein>
    <submittedName>
        <fullName evidence="2">Multidrug transporter</fullName>
    </submittedName>
</protein>
<evidence type="ECO:0000313" key="3">
    <source>
        <dbReference type="Proteomes" id="UP001595798"/>
    </source>
</evidence>
<feature type="transmembrane region" description="Helical" evidence="1">
    <location>
        <begin position="6"/>
        <end position="26"/>
    </location>
</feature>
<gene>
    <name evidence="2" type="ORF">ACFOZ5_15770</name>
</gene>
<keyword evidence="1" id="KW-0812">Transmembrane</keyword>